<feature type="region of interest" description="Disordered" evidence="1">
    <location>
        <begin position="1306"/>
        <end position="1347"/>
    </location>
</feature>
<dbReference type="InterPro" id="IPR052145">
    <property type="entry name" value="Mediator/Homeobox_domain"/>
</dbReference>
<feature type="compositionally biased region" description="Basic and acidic residues" evidence="1">
    <location>
        <begin position="1"/>
        <end position="18"/>
    </location>
</feature>
<sequence length="2543" mass="283376">MKGEKMGEGERGRIETHHAPPPVPSIHRRSSSSASRESSSIPHLLNPSMNIDRPPHLQRRASSRPQRSTKASSSPKRPPRSRSTSRIAKVPSAAAATGPSRTKRIPRHSKSYQSYTFQHPRHSMSVSIRPSPPNRISFLPSPHPTSASLQSLLNDMERIRGSRLTTSSIVSAESSNPCRISPSPGGVKIWEIMTKMRNQGGSQLCWKGVNGSDPWYDPLDSTNHDMTTDSSKKDARYTNSHQYTPINPYHELAKLPSHSPILTNYKRRLPNRADVGFANPTEEEIRLKMAEVQKECEWQECSPRICLLTGFGLLSNASSRRNTECASQAGEEDGELNIPCRQEMEAWNGGRIPGMPYAGRDLIDCYKMYQHFEREYNNNERTGNSSDRHQTIGGRSKTKEERDKLTDPRTYSIFAPPLDAVPSKSNLWKPRPFNDRPAGMRYLLACPCDLRGVGDDEPLFCTMALYLLPGGECSSSNNQFKGKISEDFFFPAGNWNTIEEGQNEEQSWRRRKRRAVFSYDPLDCEEGDLFLVVQVFRVARCTGVAADEENDSRKKGLGSKIKGTFKKCRSRTDMRGDLHGNDLDIDLEQGPRFLSPLCFSAVPAFPIDDPMQMQQWPVGETMRAPLYASQDGSETQDDFVGQLSTLTSCQRGEYSSPTGKNFRSYSQITMTKNLVPMQGHFDIFSSFVGQDFTRVLLQEPPELSDLSCDEPSTNRPLLLTDVMGESAIGFDGETPNNADSKSLRSKMRRLPPTPSSGYTCSFDIKEILYMPPRVSPRKYEEDAGLNTTTFLNLLYVYPRLIRSANGLDNVTKLSLRVRVVEQELHEQSFDGDEAVYHPLQSIYNASSPAGPPMVESFHTKLVSTCNKSESKSRRDVLLKDEIKIRLPDVVDRRHFLEFSLFAVNYNFESLIVAETTVPFIISSKESTAGGRVTTIIPNGLHRIQLGENFQIHIETRLASSIHVSDPAVATIVRDCPIPSFADSSKHLAIAPFVEMLNMASGQAIKRHFLSLMTLQLLCLSNQPCPLFYYESLFDMFGSDAAWHRLVAWKSVDSLVACIRALFEILEKTKTCFLERDQSVAPAKFQQWIKSLIDSFDEKIYVVGDSPEGDENNIDEYDPSVEGDISFELGYSLGGDSDKEANANSIPEIKPNLSMISRSSSMIRSPRKSIPSAVFEAPFSRKAFVATRFEQMQADAELLEDSGGNYFDDDQTVVTFATTVSKMTFATLTSDVNKAPVNPESKSSLAVDSSSKFSYSTPPRRSLSNSNDFSSTPFSFASKRAEYMANRVNTMAQLVMAPCIAPSLPDGMSSDPNLKTKHASSNGNSKSKTWQSNKNPVEPGSDAEEEGQTKSFISLRGNQSCLQLPPLKFHLMTDASAAYKAESVPSSTCLYERLTSLWVHSWTSFAAQLTGETYMRGSTAAISLWPYEVIQGSNNPSAEEKMASSFIRNIPFILPLILKSLAVRCSKCQTTPLVVPMTFLDDAHMQILTPLFETIALGTMREATSGSSRASNANQMLAKALSISQYSMDFAIGLFACLHPSQVATLISAYINMLEECEIPIGTSKSKSNSADKHNLRRVKCARVLRLHAVEKLATMPRFVALNYPPKYTGHCPKKSSTSSNSAHHSTDKNGFQICLEQIDRYPQSFWLSHLLMSQCISISLRCCKSIITEAKSQLNTGRYGSKPSTPLTQEDLLGLEAIAFQSAACARELLMKRHAMDSRFQSVESNTRVAALFVDQILGKLVHGISILTRLEPNQKVRTCWILSLLYVLQEAPEALLRDKLRSFCQQDNFHIYEFLKLLTAANVTMQHLMIPSSDWFGVFGGKAKELIQESFSCLSASVILVVDECVDEVIADANRVTQLAKTVFGTLLHLLATPQSSVTLLRTLGSAAHAFDKFGASVFMRVVGNDLQNWGRVILTLMNSTELSVRSMAVDFIVSLLGGVYNKMGNVDDISLVFLTVLPEVSAREIALYSLSGLTKTMDDVEVTLWPIRRAFADIEETDSEDDDRIDAQLMPLIVSFCRTGQAILDSVLVEFRLNGFDPSDIRNAKSPPAGHDRSSKECLYNRAFFDADEESVLEAATFFAPESSMPQKVRYFLILRDLHISKSQWVEAAETLILTANSIIDSLPHLVEIWRPWPFDLWSNFRLSPWLTTVGLSNKLQALDNEAVIKFAGSFVQSPGLVHSATNCISIETVCATLSIIVDQAFLAFDQEGDLQDLAYAHFDSLLSKISRMIINEDRKFRSQDISHLRRARATICAKLVRLDKDCDMGAGIHVGSLKFVRVVLRGRKPLRFQESTTLPTYFEWNMPSICRVPLSIVAKAKQHMSRSTMKSEDDCVCAAFAEEYMSALKADGGVVSVILRIGETSDVPEDDPNTFLDVSIVQMKHQTRSIGKSRKFFSRGSNSGVVSFGITEYTVAHKFPHVLSRSLKFMSVADQRSAISNSTYTSYWDELLSDLKSRVGITTDWFSRYTVHSRECDSGRKDHKEPEEPGAEEPQGGAHSKPISLSLFSRLRVTVSTTGKGSLPVYFFSILLSLLTHCPSFPYS</sequence>
<organism evidence="2 3">
    <name type="scientific">Cyclotella atomus</name>
    <dbReference type="NCBI Taxonomy" id="382360"/>
    <lineage>
        <taxon>Eukaryota</taxon>
        <taxon>Sar</taxon>
        <taxon>Stramenopiles</taxon>
        <taxon>Ochrophyta</taxon>
        <taxon>Bacillariophyta</taxon>
        <taxon>Coscinodiscophyceae</taxon>
        <taxon>Thalassiosirophycidae</taxon>
        <taxon>Stephanodiscales</taxon>
        <taxon>Stephanodiscaceae</taxon>
        <taxon>Cyclotella</taxon>
    </lineage>
</organism>
<gene>
    <name evidence="2" type="ORF">ACHAWO_010675</name>
</gene>
<dbReference type="PANTHER" id="PTHR24330">
    <property type="entry name" value="HOMEOBOX PROTEIN BARH-LIKE"/>
    <property type="match status" value="1"/>
</dbReference>
<feature type="compositionally biased region" description="Low complexity" evidence="1">
    <location>
        <begin position="68"/>
        <end position="86"/>
    </location>
</feature>
<comment type="caution">
    <text evidence="2">The sequence shown here is derived from an EMBL/GenBank/DDBJ whole genome shotgun (WGS) entry which is preliminary data.</text>
</comment>
<dbReference type="EMBL" id="JALLPJ020000118">
    <property type="protein sequence ID" value="KAL3801903.1"/>
    <property type="molecule type" value="Genomic_DNA"/>
</dbReference>
<accession>A0ABD3QNB6</accession>
<feature type="compositionally biased region" description="Polar residues" evidence="1">
    <location>
        <begin position="1254"/>
        <end position="1269"/>
    </location>
</feature>
<dbReference type="PANTHER" id="PTHR24330:SF10">
    <property type="entry name" value="HOMEOBOX PROTEIN B-H1-RELATED"/>
    <property type="match status" value="1"/>
</dbReference>
<feature type="region of interest" description="Disordered" evidence="1">
    <location>
        <begin position="728"/>
        <end position="755"/>
    </location>
</feature>
<feature type="region of interest" description="Disordered" evidence="1">
    <location>
        <begin position="377"/>
        <end position="405"/>
    </location>
</feature>
<evidence type="ECO:0008006" key="4">
    <source>
        <dbReference type="Google" id="ProtNLM"/>
    </source>
</evidence>
<feature type="region of interest" description="Disordered" evidence="1">
    <location>
        <begin position="2475"/>
        <end position="2500"/>
    </location>
</feature>
<keyword evidence="3" id="KW-1185">Reference proteome</keyword>
<reference evidence="2 3" key="1">
    <citation type="submission" date="2024-10" db="EMBL/GenBank/DDBJ databases">
        <title>Updated reference genomes for cyclostephanoid diatoms.</title>
        <authorList>
            <person name="Roberts W.R."/>
            <person name="Alverson A.J."/>
        </authorList>
    </citation>
    <scope>NUCLEOTIDE SEQUENCE [LARGE SCALE GENOMIC DNA]</scope>
    <source>
        <strain evidence="2 3">AJA010-31</strain>
    </source>
</reference>
<feature type="region of interest" description="Disordered" evidence="1">
    <location>
        <begin position="1232"/>
        <end position="1269"/>
    </location>
</feature>
<feature type="compositionally biased region" description="Polar residues" evidence="1">
    <location>
        <begin position="1318"/>
        <end position="1334"/>
    </location>
</feature>
<protein>
    <recommendedName>
        <fullName evidence="4">C2 DOCK-type domain-containing protein</fullName>
    </recommendedName>
</protein>
<feature type="region of interest" description="Disordered" evidence="1">
    <location>
        <begin position="1"/>
        <end position="111"/>
    </location>
</feature>
<feature type="compositionally biased region" description="Low complexity" evidence="1">
    <location>
        <begin position="1240"/>
        <end position="1253"/>
    </location>
</feature>
<proteinExistence type="predicted"/>
<evidence type="ECO:0000313" key="3">
    <source>
        <dbReference type="Proteomes" id="UP001530400"/>
    </source>
</evidence>
<feature type="compositionally biased region" description="Low complexity" evidence="1">
    <location>
        <begin position="31"/>
        <end position="42"/>
    </location>
</feature>
<name>A0ABD3QNB6_9STRA</name>
<dbReference type="Proteomes" id="UP001530400">
    <property type="component" value="Unassembled WGS sequence"/>
</dbReference>
<feature type="compositionally biased region" description="Basic and acidic residues" evidence="1">
    <location>
        <begin position="2475"/>
        <end position="2486"/>
    </location>
</feature>
<evidence type="ECO:0000256" key="1">
    <source>
        <dbReference type="SAM" id="MobiDB-lite"/>
    </source>
</evidence>
<evidence type="ECO:0000313" key="2">
    <source>
        <dbReference type="EMBL" id="KAL3801903.1"/>
    </source>
</evidence>
<feature type="compositionally biased region" description="Basic residues" evidence="1">
    <location>
        <begin position="101"/>
        <end position="110"/>
    </location>
</feature>